<feature type="transmembrane region" description="Helical" evidence="7">
    <location>
        <begin position="102"/>
        <end position="122"/>
    </location>
</feature>
<feature type="transmembrane region" description="Helical" evidence="7">
    <location>
        <begin position="155"/>
        <end position="175"/>
    </location>
</feature>
<evidence type="ECO:0000256" key="6">
    <source>
        <dbReference type="ARBA" id="ARBA00023136"/>
    </source>
</evidence>
<evidence type="ECO:0000256" key="5">
    <source>
        <dbReference type="ARBA" id="ARBA00022989"/>
    </source>
</evidence>
<feature type="domain" description="Peptidase S54 rhomboid" evidence="8">
    <location>
        <begin position="60"/>
        <end position="205"/>
    </location>
</feature>
<dbReference type="GO" id="GO:0006508">
    <property type="term" value="P:proteolysis"/>
    <property type="evidence" value="ECO:0007669"/>
    <property type="project" value="UniProtKB-KW"/>
</dbReference>
<dbReference type="RefSeq" id="WP_264847153.1">
    <property type="nucleotide sequence ID" value="NZ_BPMA01000041.1"/>
</dbReference>
<evidence type="ECO:0000256" key="4">
    <source>
        <dbReference type="ARBA" id="ARBA00022801"/>
    </source>
</evidence>
<name>A0AAV5AYT8_9FLAO</name>
<dbReference type="AlphaFoldDB" id="A0AAV5AYT8"/>
<evidence type="ECO:0000259" key="9">
    <source>
        <dbReference type="Pfam" id="PF20216"/>
    </source>
</evidence>
<keyword evidence="13" id="KW-1185">Reference proteome</keyword>
<dbReference type="Proteomes" id="UP001208692">
    <property type="component" value="Unassembled WGS sequence"/>
</dbReference>
<keyword evidence="6 7" id="KW-0472">Membrane</keyword>
<comment type="caution">
    <text evidence="10">The sequence shown here is derived from an EMBL/GenBank/DDBJ whole genome shotgun (WGS) entry which is preliminary data.</text>
</comment>
<protein>
    <submittedName>
        <fullName evidence="10">Rhomboid family intramembrane serine protease</fullName>
    </submittedName>
</protein>
<dbReference type="InterPro" id="IPR022764">
    <property type="entry name" value="Peptidase_S54_rhomboid_dom"/>
</dbReference>
<dbReference type="SUPFAM" id="SSF144091">
    <property type="entry name" value="Rhomboid-like"/>
    <property type="match status" value="1"/>
</dbReference>
<dbReference type="EMBL" id="BQKA01000023">
    <property type="protein sequence ID" value="GJM50253.1"/>
    <property type="molecule type" value="Genomic_DNA"/>
</dbReference>
<dbReference type="Proteomes" id="UP001207736">
    <property type="component" value="Unassembled WGS sequence"/>
</dbReference>
<dbReference type="PANTHER" id="PTHR43731">
    <property type="entry name" value="RHOMBOID PROTEASE"/>
    <property type="match status" value="1"/>
</dbReference>
<comment type="similarity">
    <text evidence="2">Belongs to the peptidase S54 family.</text>
</comment>
<comment type="subcellular location">
    <subcellularLocation>
        <location evidence="1">Membrane</location>
        <topology evidence="1">Multi-pass membrane protein</topology>
    </subcellularLocation>
</comment>
<evidence type="ECO:0000256" key="2">
    <source>
        <dbReference type="ARBA" id="ARBA00009045"/>
    </source>
</evidence>
<feature type="transmembrane region" description="Helical" evidence="7">
    <location>
        <begin position="128"/>
        <end position="148"/>
    </location>
</feature>
<feature type="transmembrane region" description="Helical" evidence="7">
    <location>
        <begin position="187"/>
        <end position="205"/>
    </location>
</feature>
<keyword evidence="4" id="KW-0378">Hydrolase</keyword>
<keyword evidence="3 7" id="KW-0812">Transmembrane</keyword>
<evidence type="ECO:0000313" key="11">
    <source>
        <dbReference type="EMBL" id="GJM53484.1"/>
    </source>
</evidence>
<dbReference type="PANTHER" id="PTHR43731:SF14">
    <property type="entry name" value="PRESENILIN-ASSOCIATED RHOMBOID-LIKE PROTEIN, MITOCHONDRIAL"/>
    <property type="match status" value="1"/>
</dbReference>
<feature type="domain" description="DUF6576" evidence="9">
    <location>
        <begin position="232"/>
        <end position="269"/>
    </location>
</feature>
<dbReference type="InterPro" id="IPR050925">
    <property type="entry name" value="Rhomboid_protease_S54"/>
</dbReference>
<dbReference type="EMBL" id="BQKB01000041">
    <property type="protein sequence ID" value="GJM53484.1"/>
    <property type="molecule type" value="Genomic_DNA"/>
</dbReference>
<dbReference type="Gene3D" id="1.20.1540.10">
    <property type="entry name" value="Rhomboid-like"/>
    <property type="match status" value="1"/>
</dbReference>
<dbReference type="GO" id="GO:0016020">
    <property type="term" value="C:membrane"/>
    <property type="evidence" value="ECO:0007669"/>
    <property type="project" value="UniProtKB-SubCell"/>
</dbReference>
<keyword evidence="5 7" id="KW-1133">Transmembrane helix</keyword>
<dbReference type="InterPro" id="IPR046483">
    <property type="entry name" value="DUF6576"/>
</dbReference>
<evidence type="ECO:0000259" key="8">
    <source>
        <dbReference type="Pfam" id="PF01694"/>
    </source>
</evidence>
<evidence type="ECO:0000313" key="12">
    <source>
        <dbReference type="Proteomes" id="UP001207736"/>
    </source>
</evidence>
<dbReference type="Pfam" id="PF20216">
    <property type="entry name" value="DUF6576"/>
    <property type="match status" value="1"/>
</dbReference>
<sequence>MNKNIFTFRVHSLLVVYWLIVLNVVLYILVSPLSFLFQIDSSVIYDKIQLSQQFATLIEKPWTLISYAFFHANFWHLFFNMLLLYFGGILFLNLFSAKRFLFVYFIGIIIGGMAFVMAYQVFPRLNNMISYLVGASTGIMAILIFISTYTPSYRIYLFGVFAIPLWVLGIGLVLLDLVSIPISNSGGRIAHLGGALYGFLSAYFLKNNILVQRKKLVKRSFVQKRKTNTLSEEEKRKQEQVNIILDKISKSGYESLTNEEKTFLFKVSKSVGKKTDNTTI</sequence>
<evidence type="ECO:0000256" key="7">
    <source>
        <dbReference type="SAM" id="Phobius"/>
    </source>
</evidence>
<organism evidence="10 12">
    <name type="scientific">Capnocytophaga catalasegens</name>
    <dbReference type="NCBI Taxonomy" id="1004260"/>
    <lineage>
        <taxon>Bacteria</taxon>
        <taxon>Pseudomonadati</taxon>
        <taxon>Bacteroidota</taxon>
        <taxon>Flavobacteriia</taxon>
        <taxon>Flavobacteriales</taxon>
        <taxon>Flavobacteriaceae</taxon>
        <taxon>Capnocytophaga</taxon>
    </lineage>
</organism>
<feature type="transmembrane region" description="Helical" evidence="7">
    <location>
        <begin position="12"/>
        <end position="30"/>
    </location>
</feature>
<evidence type="ECO:0000256" key="3">
    <source>
        <dbReference type="ARBA" id="ARBA00022692"/>
    </source>
</evidence>
<gene>
    <name evidence="10" type="ORF">RCZ15_12260</name>
    <name evidence="11" type="ORF">RCZ16_18000</name>
</gene>
<feature type="transmembrane region" description="Helical" evidence="7">
    <location>
        <begin position="74"/>
        <end position="95"/>
    </location>
</feature>
<evidence type="ECO:0000313" key="10">
    <source>
        <dbReference type="EMBL" id="GJM50253.1"/>
    </source>
</evidence>
<accession>A0AAV5AYT8</accession>
<dbReference type="GO" id="GO:0004252">
    <property type="term" value="F:serine-type endopeptidase activity"/>
    <property type="evidence" value="ECO:0007669"/>
    <property type="project" value="InterPro"/>
</dbReference>
<evidence type="ECO:0000256" key="1">
    <source>
        <dbReference type="ARBA" id="ARBA00004141"/>
    </source>
</evidence>
<evidence type="ECO:0000313" key="13">
    <source>
        <dbReference type="Proteomes" id="UP001208692"/>
    </source>
</evidence>
<reference evidence="10 13" key="1">
    <citation type="submission" date="2021-11" db="EMBL/GenBank/DDBJ databases">
        <title>Draft genome sequence of Capnocytophaga sp. strain KC07075 isolated from cat oral cavity.</title>
        <authorList>
            <person name="Suzuki M."/>
            <person name="Imaoka K."/>
            <person name="Kimura M."/>
            <person name="Morikawa S."/>
            <person name="Maeda K."/>
        </authorList>
    </citation>
    <scope>NUCLEOTIDE SEQUENCE</scope>
    <source>
        <strain evidence="10">KC07075</strain>
        <strain evidence="11 13">KC07079</strain>
    </source>
</reference>
<keyword evidence="10" id="KW-0645">Protease</keyword>
<proteinExistence type="inferred from homology"/>
<dbReference type="InterPro" id="IPR035952">
    <property type="entry name" value="Rhomboid-like_sf"/>
</dbReference>
<dbReference type="Pfam" id="PF01694">
    <property type="entry name" value="Rhomboid"/>
    <property type="match status" value="1"/>
</dbReference>